<name>A0A845QMG6_9FIRM</name>
<feature type="domain" description="YdbS-like PH" evidence="2">
    <location>
        <begin position="76"/>
        <end position="151"/>
    </location>
</feature>
<dbReference type="RefSeq" id="WP_160203258.1">
    <property type="nucleotide sequence ID" value="NZ_QXWK01000047.1"/>
</dbReference>
<keyword evidence="1" id="KW-0812">Transmembrane</keyword>
<dbReference type="PANTHER" id="PTHR34473:SF2">
    <property type="entry name" value="UPF0699 TRANSMEMBRANE PROTEIN YDBT"/>
    <property type="match status" value="1"/>
</dbReference>
<feature type="transmembrane region" description="Helical" evidence="1">
    <location>
        <begin position="51"/>
        <end position="74"/>
    </location>
</feature>
<proteinExistence type="predicted"/>
<protein>
    <recommendedName>
        <fullName evidence="2">YdbS-like PH domain-containing protein</fullName>
    </recommendedName>
</protein>
<accession>A0A845QMG6</accession>
<dbReference type="AlphaFoldDB" id="A0A845QMG6"/>
<organism evidence="3 4">
    <name type="scientific">Anaerotruncus colihominis</name>
    <dbReference type="NCBI Taxonomy" id="169435"/>
    <lineage>
        <taxon>Bacteria</taxon>
        <taxon>Bacillati</taxon>
        <taxon>Bacillota</taxon>
        <taxon>Clostridia</taxon>
        <taxon>Eubacteriales</taxon>
        <taxon>Oscillospiraceae</taxon>
        <taxon>Anaerotruncus</taxon>
    </lineage>
</organism>
<sequence length="166" mass="18667">MESSMEYSKVDPKAIKSWRIGRGIFFLIVLAMAVPGEIALGFLAWESIWKVLIMAVIGLFVCYLAVGLVVFPIIEYKQWGYNVEEDKVVIRHGIFFIKKTIIPIIRIQNITVSQGPINRKLGLFEVEMALASGSFSIEGLDKETADAISENLKAKLYRRISEKGVL</sequence>
<feature type="transmembrane region" description="Helical" evidence="1">
    <location>
        <begin position="20"/>
        <end position="45"/>
    </location>
</feature>
<gene>
    <name evidence="3" type="ORF">D0435_15155</name>
</gene>
<reference evidence="3 4" key="1">
    <citation type="submission" date="2018-08" db="EMBL/GenBank/DDBJ databases">
        <title>Murine metabolic-syndrome-specific gut microbial biobank.</title>
        <authorList>
            <person name="Liu C."/>
        </authorList>
    </citation>
    <scope>NUCLEOTIDE SEQUENCE [LARGE SCALE GENOMIC DNA]</scope>
    <source>
        <strain evidence="3 4">28</strain>
    </source>
</reference>
<evidence type="ECO:0000256" key="1">
    <source>
        <dbReference type="SAM" id="Phobius"/>
    </source>
</evidence>
<dbReference type="Proteomes" id="UP000446866">
    <property type="component" value="Unassembled WGS sequence"/>
</dbReference>
<dbReference type="InterPro" id="IPR005182">
    <property type="entry name" value="YdbS-like_PH"/>
</dbReference>
<comment type="caution">
    <text evidence="3">The sequence shown here is derived from an EMBL/GenBank/DDBJ whole genome shotgun (WGS) entry which is preliminary data.</text>
</comment>
<evidence type="ECO:0000313" key="3">
    <source>
        <dbReference type="EMBL" id="NBH62979.1"/>
    </source>
</evidence>
<dbReference type="Pfam" id="PF03703">
    <property type="entry name" value="bPH_2"/>
    <property type="match status" value="1"/>
</dbReference>
<keyword evidence="1" id="KW-0472">Membrane</keyword>
<dbReference type="EMBL" id="QXWK01000047">
    <property type="protein sequence ID" value="NBH62979.1"/>
    <property type="molecule type" value="Genomic_DNA"/>
</dbReference>
<dbReference type="PANTHER" id="PTHR34473">
    <property type="entry name" value="UPF0699 TRANSMEMBRANE PROTEIN YDBS"/>
    <property type="match status" value="1"/>
</dbReference>
<evidence type="ECO:0000313" key="4">
    <source>
        <dbReference type="Proteomes" id="UP000446866"/>
    </source>
</evidence>
<keyword evidence="4" id="KW-1185">Reference proteome</keyword>
<evidence type="ECO:0000259" key="2">
    <source>
        <dbReference type="Pfam" id="PF03703"/>
    </source>
</evidence>
<keyword evidence="1" id="KW-1133">Transmembrane helix</keyword>